<protein>
    <recommendedName>
        <fullName evidence="1">Effector-associated domain-containing protein</fullName>
    </recommendedName>
</protein>
<keyword evidence="3" id="KW-1185">Reference proteome</keyword>
<dbReference type="AlphaFoldDB" id="A0A1S1R849"/>
<comment type="caution">
    <text evidence="2">The sequence shown here is derived from an EMBL/GenBank/DDBJ whole genome shotgun (WGS) entry which is preliminary data.</text>
</comment>
<accession>A0A1S1R849</accession>
<dbReference type="InterPro" id="IPR045430">
    <property type="entry name" value="EAD1"/>
</dbReference>
<evidence type="ECO:0000259" key="1">
    <source>
        <dbReference type="Pfam" id="PF19955"/>
    </source>
</evidence>
<dbReference type="Proteomes" id="UP000179627">
    <property type="component" value="Unassembled WGS sequence"/>
</dbReference>
<dbReference type="OrthoDB" id="3218396at2"/>
<evidence type="ECO:0000313" key="3">
    <source>
        <dbReference type="Proteomes" id="UP000179627"/>
    </source>
</evidence>
<dbReference type="Pfam" id="PF19955">
    <property type="entry name" value="EAD1"/>
    <property type="match status" value="1"/>
</dbReference>
<reference evidence="3" key="1">
    <citation type="submission" date="2016-07" db="EMBL/GenBank/DDBJ databases">
        <title>Sequence Frankia sp. strain CcI1.17.</title>
        <authorList>
            <person name="Ghodhbane-Gtari F."/>
            <person name="Swanson E."/>
            <person name="Gueddou A."/>
            <person name="Morris K."/>
            <person name="Hezbri K."/>
            <person name="Ktari A."/>
            <person name="Nouioui I."/>
            <person name="Abebe-Akele F."/>
            <person name="Simpson S."/>
            <person name="Thomas K."/>
            <person name="Gtari M."/>
            <person name="Tisa L.S."/>
            <person name="Hurst S."/>
        </authorList>
    </citation>
    <scope>NUCLEOTIDE SEQUENCE [LARGE SCALE GENOMIC DNA]</scope>
    <source>
        <strain evidence="3">Cc1.17</strain>
    </source>
</reference>
<gene>
    <name evidence="2" type="ORF">CC117_10925</name>
</gene>
<sequence>MDDDTIDTLAEIYDRESSARQLLDRAGFPPSRLPSWQASGPLEFWREVGRLVRLGVVEDGPRTILRLALKDFPGNLALQRAQGPHHGVLSKKSL</sequence>
<evidence type="ECO:0000313" key="2">
    <source>
        <dbReference type="EMBL" id="OHV43133.1"/>
    </source>
</evidence>
<feature type="domain" description="Effector-associated" evidence="1">
    <location>
        <begin position="7"/>
        <end position="83"/>
    </location>
</feature>
<name>A0A1S1R849_9ACTN</name>
<organism evidence="2 3">
    <name type="scientific">Parafrankia colletiae</name>
    <dbReference type="NCBI Taxonomy" id="573497"/>
    <lineage>
        <taxon>Bacteria</taxon>
        <taxon>Bacillati</taxon>
        <taxon>Actinomycetota</taxon>
        <taxon>Actinomycetes</taxon>
        <taxon>Frankiales</taxon>
        <taxon>Frankiaceae</taxon>
        <taxon>Parafrankia</taxon>
    </lineage>
</organism>
<proteinExistence type="predicted"/>
<dbReference type="EMBL" id="MBLM01000036">
    <property type="protein sequence ID" value="OHV43133.1"/>
    <property type="molecule type" value="Genomic_DNA"/>
</dbReference>
<dbReference type="RefSeq" id="WP_071082709.1">
    <property type="nucleotide sequence ID" value="NZ_MBLM01000036.1"/>
</dbReference>